<organism evidence="2 3">
    <name type="scientific">Mycena albidolilacea</name>
    <dbReference type="NCBI Taxonomy" id="1033008"/>
    <lineage>
        <taxon>Eukaryota</taxon>
        <taxon>Fungi</taxon>
        <taxon>Dikarya</taxon>
        <taxon>Basidiomycota</taxon>
        <taxon>Agaricomycotina</taxon>
        <taxon>Agaricomycetes</taxon>
        <taxon>Agaricomycetidae</taxon>
        <taxon>Agaricales</taxon>
        <taxon>Marasmiineae</taxon>
        <taxon>Mycenaceae</taxon>
        <taxon>Mycena</taxon>
    </lineage>
</organism>
<feature type="chain" id="PRO_5042172034" evidence="1">
    <location>
        <begin position="18"/>
        <end position="139"/>
    </location>
</feature>
<gene>
    <name evidence="2" type="ORF">DFH08DRAFT_1036778</name>
</gene>
<protein>
    <submittedName>
        <fullName evidence="2">Uncharacterized protein</fullName>
    </submittedName>
</protein>
<proteinExistence type="predicted"/>
<evidence type="ECO:0000313" key="2">
    <source>
        <dbReference type="EMBL" id="KAJ7318037.1"/>
    </source>
</evidence>
<dbReference type="EMBL" id="JARIHO010000059">
    <property type="protein sequence ID" value="KAJ7318037.1"/>
    <property type="molecule type" value="Genomic_DNA"/>
</dbReference>
<evidence type="ECO:0000256" key="1">
    <source>
        <dbReference type="SAM" id="SignalP"/>
    </source>
</evidence>
<comment type="caution">
    <text evidence="2">The sequence shown here is derived from an EMBL/GenBank/DDBJ whole genome shotgun (WGS) entry which is preliminary data.</text>
</comment>
<dbReference type="AlphaFoldDB" id="A0AAD6ZCU0"/>
<name>A0AAD6ZCU0_9AGAR</name>
<sequence>MRFQVLSAFVFAALTAAAPSIPKGVISIAAMKEWLNTTDAELTYSGLPIEDLGVNPLVTTVTFCSRRTANLCSGPCNVFTGAGVCHATPDTNCLAATTDVAFCDHAGCGGSCHTLSACGTHLDNGFCFTPGTNSISLPN</sequence>
<feature type="signal peptide" evidence="1">
    <location>
        <begin position="1"/>
        <end position="17"/>
    </location>
</feature>
<evidence type="ECO:0000313" key="3">
    <source>
        <dbReference type="Proteomes" id="UP001218218"/>
    </source>
</evidence>
<reference evidence="2" key="1">
    <citation type="submission" date="2023-03" db="EMBL/GenBank/DDBJ databases">
        <title>Massive genome expansion in bonnet fungi (Mycena s.s.) driven by repeated elements and novel gene families across ecological guilds.</title>
        <authorList>
            <consortium name="Lawrence Berkeley National Laboratory"/>
            <person name="Harder C.B."/>
            <person name="Miyauchi S."/>
            <person name="Viragh M."/>
            <person name="Kuo A."/>
            <person name="Thoen E."/>
            <person name="Andreopoulos B."/>
            <person name="Lu D."/>
            <person name="Skrede I."/>
            <person name="Drula E."/>
            <person name="Henrissat B."/>
            <person name="Morin E."/>
            <person name="Kohler A."/>
            <person name="Barry K."/>
            <person name="LaButti K."/>
            <person name="Morin E."/>
            <person name="Salamov A."/>
            <person name="Lipzen A."/>
            <person name="Mereny Z."/>
            <person name="Hegedus B."/>
            <person name="Baldrian P."/>
            <person name="Stursova M."/>
            <person name="Weitz H."/>
            <person name="Taylor A."/>
            <person name="Grigoriev I.V."/>
            <person name="Nagy L.G."/>
            <person name="Martin F."/>
            <person name="Kauserud H."/>
        </authorList>
    </citation>
    <scope>NUCLEOTIDE SEQUENCE</scope>
    <source>
        <strain evidence="2">CBHHK002</strain>
    </source>
</reference>
<keyword evidence="1" id="KW-0732">Signal</keyword>
<dbReference type="Proteomes" id="UP001218218">
    <property type="component" value="Unassembled WGS sequence"/>
</dbReference>
<keyword evidence="3" id="KW-1185">Reference proteome</keyword>
<accession>A0AAD6ZCU0</accession>